<keyword evidence="3" id="KW-1185">Reference proteome</keyword>
<evidence type="ECO:0000313" key="3">
    <source>
        <dbReference type="Proteomes" id="UP000005580"/>
    </source>
</evidence>
<accession>E7RNN3</accession>
<organism evidence="2 3">
    <name type="scientific">Hoylesella oralis ATCC 33269</name>
    <dbReference type="NCBI Taxonomy" id="873533"/>
    <lineage>
        <taxon>Bacteria</taxon>
        <taxon>Pseudomonadati</taxon>
        <taxon>Bacteroidota</taxon>
        <taxon>Bacteroidia</taxon>
        <taxon>Bacteroidales</taxon>
        <taxon>Prevotellaceae</taxon>
        <taxon>Hoylesella</taxon>
    </lineage>
</organism>
<sequence>MWGPPPAPPKEGGASRKADRDGILRPPPAPPKEGGASRKRGKHTIRRSFLAFLFGVRAQFKHTSLLGKERQRGDGLLQGIMFQPLTIYPY</sequence>
<dbReference type="AlphaFoldDB" id="E7RNN3"/>
<gene>
    <name evidence="2" type="ORF">HMPREF0663_10784</name>
</gene>
<proteinExistence type="predicted"/>
<feature type="region of interest" description="Disordered" evidence="1">
    <location>
        <begin position="1"/>
        <end position="43"/>
    </location>
</feature>
<dbReference type="EMBL" id="AEPE02000003">
    <property type="protein sequence ID" value="EFZ37326.1"/>
    <property type="molecule type" value="Genomic_DNA"/>
</dbReference>
<evidence type="ECO:0000313" key="2">
    <source>
        <dbReference type="EMBL" id="EFZ37326.1"/>
    </source>
</evidence>
<dbReference type="Proteomes" id="UP000005580">
    <property type="component" value="Unassembled WGS sequence"/>
</dbReference>
<reference evidence="2" key="1">
    <citation type="submission" date="2011-01" db="EMBL/GenBank/DDBJ databases">
        <authorList>
            <person name="Muzny D."/>
            <person name="Qin X."/>
            <person name="Buhay C."/>
            <person name="Dugan-Rocha S."/>
            <person name="Ding Y."/>
            <person name="Chen G."/>
            <person name="Hawes A."/>
            <person name="Holder M."/>
            <person name="Jhangiani S."/>
            <person name="Johnson A."/>
            <person name="Khan Z."/>
            <person name="Li Z."/>
            <person name="Liu W."/>
            <person name="Liu X."/>
            <person name="Perez L."/>
            <person name="Shen H."/>
            <person name="Wang Q."/>
            <person name="Watt J."/>
            <person name="Xi L."/>
            <person name="Xin Y."/>
            <person name="Zhou J."/>
            <person name="Deng J."/>
            <person name="Jiang H."/>
            <person name="Liu Y."/>
            <person name="Qu J."/>
            <person name="Song X.-Z."/>
            <person name="Zhang L."/>
            <person name="Villasana D."/>
            <person name="Johnson A."/>
            <person name="Liu J."/>
            <person name="Liyanage D."/>
            <person name="Lorensuhewa L."/>
            <person name="Robinson T."/>
            <person name="Song A."/>
            <person name="Song B.-B."/>
            <person name="Dinh H."/>
            <person name="Thornton R."/>
            <person name="Coyle M."/>
            <person name="Francisco L."/>
            <person name="Jackson L."/>
            <person name="Javaid M."/>
            <person name="Korchina V."/>
            <person name="Kovar C."/>
            <person name="Mata R."/>
            <person name="Mathew T."/>
            <person name="Ngo R."/>
            <person name="Nguyen L."/>
            <person name="Nguyen N."/>
            <person name="Okwuonu G."/>
            <person name="Ongeri F."/>
            <person name="Pham C."/>
            <person name="Simmons D."/>
            <person name="Wilczek-Boney K."/>
            <person name="Hale W."/>
            <person name="Jakkamsetti A."/>
            <person name="Pham P."/>
            <person name="Ruth R."/>
            <person name="San Lucas F."/>
            <person name="Warren J."/>
            <person name="Zhang J."/>
            <person name="Zhao Z."/>
            <person name="Zhou C."/>
            <person name="Zhu D."/>
            <person name="Lee S."/>
            <person name="Bess C."/>
            <person name="Blankenburg K."/>
            <person name="Forbes L."/>
            <person name="Fu Q."/>
            <person name="Gubbala S."/>
            <person name="Hirani K."/>
            <person name="Jayaseelan J.C."/>
            <person name="Lara F."/>
            <person name="Munidasa M."/>
            <person name="Palculict T."/>
            <person name="Patil S."/>
            <person name="Pu L.-L."/>
            <person name="Saada N."/>
            <person name="Tang L."/>
            <person name="Weissenberger G."/>
            <person name="Zhu Y."/>
            <person name="Hemphill L."/>
            <person name="Shang Y."/>
            <person name="Youmans B."/>
            <person name="Ayvaz T."/>
            <person name="Ross M."/>
            <person name="Santibanez J."/>
            <person name="Aqrawi P."/>
            <person name="Gross S."/>
            <person name="Joshi V."/>
            <person name="Fowler G."/>
            <person name="Nazareth L."/>
            <person name="Reid J."/>
            <person name="Worley K."/>
            <person name="Petrosino J."/>
            <person name="Highlander S."/>
            <person name="Gibbs R."/>
        </authorList>
    </citation>
    <scope>NUCLEOTIDE SEQUENCE [LARGE SCALE GENOMIC DNA]</scope>
    <source>
        <strain evidence="2">ATCC 33269</strain>
    </source>
</reference>
<comment type="caution">
    <text evidence="2">The sequence shown here is derived from an EMBL/GenBank/DDBJ whole genome shotgun (WGS) entry which is preliminary data.</text>
</comment>
<evidence type="ECO:0000256" key="1">
    <source>
        <dbReference type="SAM" id="MobiDB-lite"/>
    </source>
</evidence>
<protein>
    <submittedName>
        <fullName evidence="2">Uncharacterized protein</fullName>
    </submittedName>
</protein>
<feature type="compositionally biased region" description="Basic and acidic residues" evidence="1">
    <location>
        <begin position="13"/>
        <end position="23"/>
    </location>
</feature>
<name>E7RNN3_9BACT</name>
<dbReference type="HOGENOM" id="CLU_2438336_0_0_10"/>